<reference evidence="2" key="1">
    <citation type="journal article" date="2014" name="Genome Biol. Evol.">
        <title>Pangenome evidence for extensive interdomain horizontal transfer affecting lineage core and shell genes in uncultured planktonic thaumarchaeota and euryarchaeota.</title>
        <authorList>
            <person name="Deschamps P."/>
            <person name="Zivanovic Y."/>
            <person name="Moreira D."/>
            <person name="Rodriguez-Valera F."/>
            <person name="Lopez-Garcia P."/>
        </authorList>
    </citation>
    <scope>NUCLEOTIDE SEQUENCE</scope>
</reference>
<dbReference type="EMBL" id="KF901284">
    <property type="protein sequence ID" value="AIF25207.1"/>
    <property type="molecule type" value="Genomic_DNA"/>
</dbReference>
<name>A0A075IE45_9ARCH</name>
<sequence length="44" mass="5312">MEDPTGGMWIYLMFLAFPLARIVPRILRKYRKNTGNEEKNQRKE</sequence>
<keyword evidence="1" id="KW-1133">Transmembrane helix</keyword>
<keyword evidence="1" id="KW-0472">Membrane</keyword>
<evidence type="ECO:0000313" key="2">
    <source>
        <dbReference type="EMBL" id="AIF25207.1"/>
    </source>
</evidence>
<keyword evidence="1" id="KW-0812">Transmembrane</keyword>
<feature type="transmembrane region" description="Helical" evidence="1">
    <location>
        <begin position="6"/>
        <end position="23"/>
    </location>
</feature>
<evidence type="ECO:0000256" key="1">
    <source>
        <dbReference type="SAM" id="Phobius"/>
    </source>
</evidence>
<dbReference type="AlphaFoldDB" id="A0A075IE45"/>
<organism evidence="2">
    <name type="scientific">uncultured marine thaumarchaeote SAT1000_48_A08</name>
    <dbReference type="NCBI Taxonomy" id="1456414"/>
    <lineage>
        <taxon>Archaea</taxon>
        <taxon>Nitrososphaerota</taxon>
        <taxon>environmental samples</taxon>
    </lineage>
</organism>
<protein>
    <submittedName>
        <fullName evidence="2">Uncharacterized protein</fullName>
    </submittedName>
</protein>
<proteinExistence type="predicted"/>
<accession>A0A075IE45</accession>